<dbReference type="AlphaFoldDB" id="A0AAI8Z8A4"/>
<gene>
    <name evidence="2" type="ORF">LECACI_7A009390</name>
</gene>
<feature type="compositionally biased region" description="Basic and acidic residues" evidence="1">
    <location>
        <begin position="475"/>
        <end position="494"/>
    </location>
</feature>
<feature type="compositionally biased region" description="Low complexity" evidence="1">
    <location>
        <begin position="12"/>
        <end position="28"/>
    </location>
</feature>
<dbReference type="Proteomes" id="UP001296104">
    <property type="component" value="Unassembled WGS sequence"/>
</dbReference>
<protein>
    <submittedName>
        <fullName evidence="2">Uncharacterized protein</fullName>
    </submittedName>
</protein>
<accession>A0AAI8Z8A4</accession>
<evidence type="ECO:0000313" key="3">
    <source>
        <dbReference type="Proteomes" id="UP001296104"/>
    </source>
</evidence>
<dbReference type="EMBL" id="CAVMBE010000109">
    <property type="protein sequence ID" value="CAK4034232.1"/>
    <property type="molecule type" value="Genomic_DNA"/>
</dbReference>
<feature type="compositionally biased region" description="Low complexity" evidence="1">
    <location>
        <begin position="78"/>
        <end position="89"/>
    </location>
</feature>
<feature type="region of interest" description="Disordered" evidence="1">
    <location>
        <begin position="1"/>
        <end position="148"/>
    </location>
</feature>
<keyword evidence="3" id="KW-1185">Reference proteome</keyword>
<evidence type="ECO:0000256" key="1">
    <source>
        <dbReference type="SAM" id="MobiDB-lite"/>
    </source>
</evidence>
<feature type="region of interest" description="Disordered" evidence="1">
    <location>
        <begin position="168"/>
        <end position="342"/>
    </location>
</feature>
<evidence type="ECO:0000313" key="2">
    <source>
        <dbReference type="EMBL" id="CAK4034232.1"/>
    </source>
</evidence>
<feature type="compositionally biased region" description="Polar residues" evidence="1">
    <location>
        <begin position="276"/>
        <end position="288"/>
    </location>
</feature>
<comment type="caution">
    <text evidence="2">The sequence shown here is derived from an EMBL/GenBank/DDBJ whole genome shotgun (WGS) entry which is preliminary data.</text>
</comment>
<feature type="compositionally biased region" description="Basic and acidic residues" evidence="1">
    <location>
        <begin position="99"/>
        <end position="112"/>
    </location>
</feature>
<sequence length="568" mass="62407">MPSRDQGDIPLGSPQSTNTSSTSRQSGSFEPGEIRNTNPAPIHGPNQGVVPPGRRPLNATTPEYQDGWEAPAFPGYRSQQAAQVSNVAAYHNNNNLDSESSRGREVDERDSRPSTLEEDMESLFVAQTPQSYKDSYVPTPAAATMSGGRGISEDTIVYADGSSPATLGRSLVADHESPTPGLSGLRKEQQDVDMAQSEHMTPADRPKRGPTRCYGVHPDAFDMANPDEARLAALVRKRNEKLSQQDPDFHEDDADEDHDFHTPASAVATEEDIESTYPQRVEINTPSASESEQEMDLDEDEDNDNDRKGPITPTNRKRPSPERTLSNSAKRHRSANKDKEPKFRASHFHKLEDTGAAERLAILKHIGRLWGMPCERAIPHALWPLSSGPDAKPLAPRDVANPGLLRIRELARMSPGAEGLRAAIEALTTITELRPRPKNRLLYLADVDRAIMVLHDQAAAANQAPAQEQPFADAPRSEQRQQPAVRRDSSRGSSDEGSVPIKKEIIPTSPTTGHLRHRALLDLRASDLQSLSGDEFKQIYRLLQSEMNRRLDSSRLDGSSQAAAISID</sequence>
<proteinExistence type="predicted"/>
<feature type="compositionally biased region" description="Acidic residues" evidence="1">
    <location>
        <begin position="291"/>
        <end position="304"/>
    </location>
</feature>
<feature type="region of interest" description="Disordered" evidence="1">
    <location>
        <begin position="461"/>
        <end position="512"/>
    </location>
</feature>
<name>A0AAI8Z8A4_9PEZI</name>
<feature type="compositionally biased region" description="Low complexity" evidence="1">
    <location>
        <begin position="461"/>
        <end position="472"/>
    </location>
</feature>
<reference evidence="2" key="1">
    <citation type="submission" date="2023-11" db="EMBL/GenBank/DDBJ databases">
        <authorList>
            <person name="Alioto T."/>
            <person name="Alioto T."/>
            <person name="Gomez Garrido J."/>
        </authorList>
    </citation>
    <scope>NUCLEOTIDE SEQUENCE</scope>
</reference>
<organism evidence="2 3">
    <name type="scientific">Lecanosticta acicola</name>
    <dbReference type="NCBI Taxonomy" id="111012"/>
    <lineage>
        <taxon>Eukaryota</taxon>
        <taxon>Fungi</taxon>
        <taxon>Dikarya</taxon>
        <taxon>Ascomycota</taxon>
        <taxon>Pezizomycotina</taxon>
        <taxon>Dothideomycetes</taxon>
        <taxon>Dothideomycetidae</taxon>
        <taxon>Mycosphaerellales</taxon>
        <taxon>Mycosphaerellaceae</taxon>
        <taxon>Lecanosticta</taxon>
    </lineage>
</organism>